<organism evidence="3 4">
    <name type="scientific">Noviherbaspirillum denitrificans</name>
    <dbReference type="NCBI Taxonomy" id="1968433"/>
    <lineage>
        <taxon>Bacteria</taxon>
        <taxon>Pseudomonadati</taxon>
        <taxon>Pseudomonadota</taxon>
        <taxon>Betaproteobacteria</taxon>
        <taxon>Burkholderiales</taxon>
        <taxon>Oxalobacteraceae</taxon>
        <taxon>Noviherbaspirillum</taxon>
    </lineage>
</organism>
<evidence type="ECO:0000259" key="2">
    <source>
        <dbReference type="Pfam" id="PF01965"/>
    </source>
</evidence>
<dbReference type="RefSeq" id="WP_088707914.1">
    <property type="nucleotide sequence ID" value="NZ_LSTO01000001.1"/>
</dbReference>
<accession>A0A254TEK0</accession>
<protein>
    <submittedName>
        <fullName evidence="3">Permease</fullName>
    </submittedName>
</protein>
<keyword evidence="4" id="KW-1185">Reference proteome</keyword>
<proteinExistence type="inferred from homology"/>
<dbReference type="PANTHER" id="PTHR42733">
    <property type="entry name" value="DJ-1 PROTEIN"/>
    <property type="match status" value="1"/>
</dbReference>
<dbReference type="Pfam" id="PF01965">
    <property type="entry name" value="DJ-1_PfpI"/>
    <property type="match status" value="1"/>
</dbReference>
<sequence>MFERTSLNGRRVAVLAADGFEKIELTMPVKALEAKGAEVDIISLRSGSIRGVNLHEPASRVRVTRTLDEADPSDYDALLIPGGLLSPDLLRQSAEARDFVRAFDTARKPIASLCHGPWILASAGLTQGRTMTSWPGVRDDMVNAGAVWLDKEVVRDGNWVTSRGPQDLKPFIKAMTTLFAEMAPITGSAARSLFSDPQRKSPPALVTTAMRFMPKPSLRTLVGVAVVGAGIMAANKRRQSAIR</sequence>
<dbReference type="InterPro" id="IPR006286">
    <property type="entry name" value="C56_PfpI-like"/>
</dbReference>
<dbReference type="CDD" id="cd03134">
    <property type="entry name" value="GATase1_PfpI_like"/>
    <property type="match status" value="1"/>
</dbReference>
<comment type="caution">
    <text evidence="3">The sequence shown here is derived from an EMBL/GenBank/DDBJ whole genome shotgun (WGS) entry which is preliminary data.</text>
</comment>
<evidence type="ECO:0000313" key="4">
    <source>
        <dbReference type="Proteomes" id="UP000197535"/>
    </source>
</evidence>
<dbReference type="OrthoDB" id="9792284at2"/>
<evidence type="ECO:0000313" key="3">
    <source>
        <dbReference type="EMBL" id="OWW21060.1"/>
    </source>
</evidence>
<gene>
    <name evidence="3" type="ORF">AYR66_17845</name>
</gene>
<reference evidence="3 4" key="1">
    <citation type="submission" date="2016-02" db="EMBL/GenBank/DDBJ databases">
        <authorList>
            <person name="Wen L."/>
            <person name="He K."/>
            <person name="Yang H."/>
        </authorList>
    </citation>
    <scope>NUCLEOTIDE SEQUENCE [LARGE SCALE GENOMIC DNA]</scope>
    <source>
        <strain evidence="3 4">TSA40</strain>
    </source>
</reference>
<evidence type="ECO:0000256" key="1">
    <source>
        <dbReference type="ARBA" id="ARBA00008542"/>
    </source>
</evidence>
<dbReference type="AlphaFoldDB" id="A0A254TEK0"/>
<dbReference type="InterPro" id="IPR002818">
    <property type="entry name" value="DJ-1/PfpI"/>
</dbReference>
<name>A0A254TEK0_9BURK</name>
<dbReference type="EMBL" id="LSTO01000001">
    <property type="protein sequence ID" value="OWW21060.1"/>
    <property type="molecule type" value="Genomic_DNA"/>
</dbReference>
<dbReference type="PANTHER" id="PTHR42733:SF12">
    <property type="entry name" value="PROTEINASE"/>
    <property type="match status" value="1"/>
</dbReference>
<dbReference type="NCBIfam" id="TIGR01382">
    <property type="entry name" value="PfpI"/>
    <property type="match status" value="1"/>
</dbReference>
<feature type="domain" description="DJ-1/PfpI" evidence="2">
    <location>
        <begin position="10"/>
        <end position="175"/>
    </location>
</feature>
<comment type="similarity">
    <text evidence="1">Belongs to the peptidase C56 family.</text>
</comment>
<dbReference type="InterPro" id="IPR029062">
    <property type="entry name" value="Class_I_gatase-like"/>
</dbReference>
<dbReference type="PROSITE" id="PS51276">
    <property type="entry name" value="PEPTIDASE_C56_PFPI"/>
    <property type="match status" value="1"/>
</dbReference>
<dbReference type="SUPFAM" id="SSF52317">
    <property type="entry name" value="Class I glutamine amidotransferase-like"/>
    <property type="match status" value="1"/>
</dbReference>
<dbReference type="Proteomes" id="UP000197535">
    <property type="component" value="Unassembled WGS sequence"/>
</dbReference>
<dbReference type="Gene3D" id="3.40.50.880">
    <property type="match status" value="1"/>
</dbReference>